<dbReference type="InterPro" id="IPR013762">
    <property type="entry name" value="Integrase-like_cat_sf"/>
</dbReference>
<dbReference type="Pfam" id="PF02899">
    <property type="entry name" value="Phage_int_SAM_1"/>
    <property type="match status" value="1"/>
</dbReference>
<dbReference type="PROSITE" id="PS51900">
    <property type="entry name" value="CB"/>
    <property type="match status" value="1"/>
</dbReference>
<feature type="domain" description="Core-binding (CB)" evidence="5">
    <location>
        <begin position="52"/>
        <end position="141"/>
    </location>
</feature>
<dbReference type="GO" id="GO:0003677">
    <property type="term" value="F:DNA binding"/>
    <property type="evidence" value="ECO:0007669"/>
    <property type="project" value="UniProtKB-UniRule"/>
</dbReference>
<name>A0A849APP9_9MICO</name>
<proteinExistence type="predicted"/>
<keyword evidence="7" id="KW-1185">Reference proteome</keyword>
<accession>A0A849APP9</accession>
<evidence type="ECO:0000256" key="1">
    <source>
        <dbReference type="ARBA" id="ARBA00023125"/>
    </source>
</evidence>
<feature type="region of interest" description="Disordered" evidence="4">
    <location>
        <begin position="511"/>
        <end position="532"/>
    </location>
</feature>
<comment type="caution">
    <text evidence="6">The sequence shown here is derived from an EMBL/GenBank/DDBJ whole genome shotgun (WGS) entry which is preliminary data.</text>
</comment>
<evidence type="ECO:0000313" key="6">
    <source>
        <dbReference type="EMBL" id="NNG41318.1"/>
    </source>
</evidence>
<keyword evidence="1 3" id="KW-0238">DNA-binding</keyword>
<dbReference type="InterPro" id="IPR004107">
    <property type="entry name" value="Integrase_SAM-like_N"/>
</dbReference>
<evidence type="ECO:0000256" key="4">
    <source>
        <dbReference type="SAM" id="MobiDB-lite"/>
    </source>
</evidence>
<dbReference type="SUPFAM" id="SSF56349">
    <property type="entry name" value="DNA breaking-rejoining enzymes"/>
    <property type="match status" value="1"/>
</dbReference>
<dbReference type="InterPro" id="IPR044068">
    <property type="entry name" value="CB"/>
</dbReference>
<gene>
    <name evidence="6" type="ORF">HJ588_18835</name>
</gene>
<dbReference type="Gene3D" id="1.10.443.10">
    <property type="entry name" value="Intergrase catalytic core"/>
    <property type="match status" value="1"/>
</dbReference>
<reference evidence="6 7" key="1">
    <citation type="submission" date="2020-05" db="EMBL/GenBank/DDBJ databases">
        <title>Flexivirga sp. ID2601S isolated from air conditioner.</title>
        <authorList>
            <person name="Kim D.H."/>
        </authorList>
    </citation>
    <scope>NUCLEOTIDE SEQUENCE [LARGE SCALE GENOMIC DNA]</scope>
    <source>
        <strain evidence="6 7">ID2601S</strain>
    </source>
</reference>
<evidence type="ECO:0000259" key="5">
    <source>
        <dbReference type="PROSITE" id="PS51900"/>
    </source>
</evidence>
<evidence type="ECO:0000313" key="7">
    <source>
        <dbReference type="Proteomes" id="UP000557772"/>
    </source>
</evidence>
<evidence type="ECO:0000256" key="2">
    <source>
        <dbReference type="ARBA" id="ARBA00023172"/>
    </source>
</evidence>
<keyword evidence="2" id="KW-0233">DNA recombination</keyword>
<dbReference type="EMBL" id="JABENB010000004">
    <property type="protein sequence ID" value="NNG41318.1"/>
    <property type="molecule type" value="Genomic_DNA"/>
</dbReference>
<dbReference type="Gene3D" id="1.10.150.130">
    <property type="match status" value="1"/>
</dbReference>
<protein>
    <submittedName>
        <fullName evidence="6">Site-specific integrase</fullName>
    </submittedName>
</protein>
<dbReference type="InterPro" id="IPR011010">
    <property type="entry name" value="DNA_brk_join_enz"/>
</dbReference>
<dbReference type="AlphaFoldDB" id="A0A849APP9"/>
<dbReference type="InterPro" id="IPR010998">
    <property type="entry name" value="Integrase_recombinase_N"/>
</dbReference>
<sequence>MPAHSTSWTVVFYDFTAPPAEVDCVPGFGDLNTRAVENGARHGTPALVGPGGRPDPRINLFFRTGRMTSARPTTWRRYAYALVVWLEFLHLSGRSWDEATPGDVEAFKEWRLSSMDNAGPVQPTSFDTDRAALNSFYLWAGQRYGVGNPVAITSSRSSHHGLHRTWMGSAPGVGRDPLRPASSSRRQVKWMLRSAFEQWRNIGLCGYGFDGVRRTGWRGMNEDRDAAFVDGLYGTGLRLAEWASVLDIEIPEPGSSRFAAARLAAACIKGGRAGRSYRIPRSVLHAIAAYTDPVEGSRAEAVRRAQRAGRYERLPAIQVVDDYRPASRRILIEGAAHSVSLDALGIDERRLLFRQAPQGLVPLWLWLAPNGMPKKPYGWEDTFDAANQRIARIWAERPGGGLAADCPLWARPHMLRHSFCLKWYSILSAVWRCRVDGLSEEETRDLRDQLGDIWFQLATLMGHAHPMTTRNIYLEPFTGLEIDYLMGLLDQEETAGVDALLRTLAREGGRTLQPVPAPADTSGATGAQVVER</sequence>
<dbReference type="Proteomes" id="UP000557772">
    <property type="component" value="Unassembled WGS sequence"/>
</dbReference>
<evidence type="ECO:0000256" key="3">
    <source>
        <dbReference type="PROSITE-ProRule" id="PRU01248"/>
    </source>
</evidence>
<dbReference type="GO" id="GO:0006310">
    <property type="term" value="P:DNA recombination"/>
    <property type="evidence" value="ECO:0007669"/>
    <property type="project" value="UniProtKB-KW"/>
</dbReference>
<organism evidence="6 7">
    <name type="scientific">Flexivirga aerilata</name>
    <dbReference type="NCBI Taxonomy" id="1656889"/>
    <lineage>
        <taxon>Bacteria</taxon>
        <taxon>Bacillati</taxon>
        <taxon>Actinomycetota</taxon>
        <taxon>Actinomycetes</taxon>
        <taxon>Micrococcales</taxon>
        <taxon>Dermacoccaceae</taxon>
        <taxon>Flexivirga</taxon>
    </lineage>
</organism>
<dbReference type="GO" id="GO:0015074">
    <property type="term" value="P:DNA integration"/>
    <property type="evidence" value="ECO:0007669"/>
    <property type="project" value="InterPro"/>
</dbReference>